<sequence length="372" mass="41926">MESQLNDMAFLAPHPGHFLGDVTAVPHIITASAKLDDDSVPAAPSSRPFLGDLGQLPTEILIHIVSLLDVCSLVDFRHINQHYLEFVDSLPDFQTVKAFPKLLSAILRLQCRYPGLDALMACIHDPLCSNCKHHGDYLYLLTAERLCYFCFRETPAYVPMVIGPESLQGNIASAVILPGIYGMHGQGRVRQPQLVADRRAVLRQHPHLAEASKDAESERQELMRQNGHSKRFSQKYWPLFQRYTVVIKAPYVITSTGRFEEGAMCRACAGTGVIQHLGVWPTRPAFWGHPFRRYTEPGFRQHLEEFGEVLKTGDGSYIHASESEAQYELPCEYLFARSYNKAYKDGVSPHEALPLERTIGKKVWVPILTPWS</sequence>
<keyword evidence="3" id="KW-1185">Reference proteome</keyword>
<evidence type="ECO:0000259" key="1">
    <source>
        <dbReference type="PROSITE" id="PS50181"/>
    </source>
</evidence>
<dbReference type="EMBL" id="CAUWAG010000003">
    <property type="protein sequence ID" value="CAJ2499797.1"/>
    <property type="molecule type" value="Genomic_DNA"/>
</dbReference>
<evidence type="ECO:0000313" key="3">
    <source>
        <dbReference type="Proteomes" id="UP001295740"/>
    </source>
</evidence>
<feature type="domain" description="F-box" evidence="1">
    <location>
        <begin position="50"/>
        <end position="96"/>
    </location>
</feature>
<dbReference type="AlphaFoldDB" id="A0AAI8V843"/>
<organism evidence="2 3">
    <name type="scientific">Anthostomella pinea</name>
    <dbReference type="NCBI Taxonomy" id="933095"/>
    <lineage>
        <taxon>Eukaryota</taxon>
        <taxon>Fungi</taxon>
        <taxon>Dikarya</taxon>
        <taxon>Ascomycota</taxon>
        <taxon>Pezizomycotina</taxon>
        <taxon>Sordariomycetes</taxon>
        <taxon>Xylariomycetidae</taxon>
        <taxon>Xylariales</taxon>
        <taxon>Xylariaceae</taxon>
        <taxon>Anthostomella</taxon>
    </lineage>
</organism>
<name>A0AAI8V843_9PEZI</name>
<dbReference type="PROSITE" id="PS50181">
    <property type="entry name" value="FBOX"/>
    <property type="match status" value="1"/>
</dbReference>
<dbReference type="InterPro" id="IPR001810">
    <property type="entry name" value="F-box_dom"/>
</dbReference>
<dbReference type="Proteomes" id="UP001295740">
    <property type="component" value="Unassembled WGS sequence"/>
</dbReference>
<gene>
    <name evidence="2" type="ORF">KHLLAP_LOCUS265</name>
</gene>
<proteinExistence type="predicted"/>
<accession>A0AAI8V843</accession>
<protein>
    <submittedName>
        <fullName evidence="2">Uu.00g026500.m01.CDS01</fullName>
    </submittedName>
</protein>
<reference evidence="2" key="1">
    <citation type="submission" date="2023-10" db="EMBL/GenBank/DDBJ databases">
        <authorList>
            <person name="Hackl T."/>
        </authorList>
    </citation>
    <scope>NUCLEOTIDE SEQUENCE</scope>
</reference>
<evidence type="ECO:0000313" key="2">
    <source>
        <dbReference type="EMBL" id="CAJ2499797.1"/>
    </source>
</evidence>
<comment type="caution">
    <text evidence="2">The sequence shown here is derived from an EMBL/GenBank/DDBJ whole genome shotgun (WGS) entry which is preliminary data.</text>
</comment>